<protein>
    <submittedName>
        <fullName evidence="6">4Fe-4S ferredoxin</fullName>
    </submittedName>
</protein>
<dbReference type="SUPFAM" id="SSF54862">
    <property type="entry name" value="4Fe-4S ferredoxins"/>
    <property type="match status" value="1"/>
</dbReference>
<sequence length="93" mass="10784">RSFNWFDPRPYISKVNPEYPTRMKGVVEKCMFCYERLAQGKIPACVEACPEKALIFGDLEDPNSEVNKILKERVAIRRKAELGTRPSVFYLID</sequence>
<dbReference type="GO" id="GO:0046872">
    <property type="term" value="F:metal ion binding"/>
    <property type="evidence" value="ECO:0007669"/>
    <property type="project" value="UniProtKB-KW"/>
</dbReference>
<dbReference type="GO" id="GO:0051539">
    <property type="term" value="F:4 iron, 4 sulfur cluster binding"/>
    <property type="evidence" value="ECO:0007669"/>
    <property type="project" value="UniProtKB-KW"/>
</dbReference>
<proteinExistence type="predicted"/>
<dbReference type="Proteomes" id="UP000235619">
    <property type="component" value="Unassembled WGS sequence"/>
</dbReference>
<keyword evidence="4" id="KW-0411">Iron-sulfur</keyword>
<feature type="non-terminal residue" evidence="6">
    <location>
        <position position="1"/>
    </location>
</feature>
<organism evidence="6 7">
    <name type="scientific">Thermodesulfobacterium geofontis</name>
    <dbReference type="NCBI Taxonomy" id="1295609"/>
    <lineage>
        <taxon>Bacteria</taxon>
        <taxon>Pseudomonadati</taxon>
        <taxon>Thermodesulfobacteriota</taxon>
        <taxon>Thermodesulfobacteria</taxon>
        <taxon>Thermodesulfobacteriales</taxon>
        <taxon>Thermodesulfobacteriaceae</taxon>
        <taxon>Thermodesulfobacterium</taxon>
    </lineage>
</organism>
<name>A0A2N7Q9D1_9BACT</name>
<evidence type="ECO:0000256" key="4">
    <source>
        <dbReference type="ARBA" id="ARBA00023014"/>
    </source>
</evidence>
<reference evidence="6 7" key="1">
    <citation type="submission" date="2018-01" db="EMBL/GenBank/DDBJ databases">
        <title>Metagenomic assembled genomes from two thermal pools in the Uzon Caldera, Kamchatka, Russia.</title>
        <authorList>
            <person name="Wilkins L."/>
            <person name="Ettinger C."/>
        </authorList>
    </citation>
    <scope>NUCLEOTIDE SEQUENCE [LARGE SCALE GENOMIC DNA]</scope>
    <source>
        <strain evidence="6">ARK-04</strain>
    </source>
</reference>
<keyword evidence="1" id="KW-0004">4Fe-4S</keyword>
<dbReference type="Pfam" id="PF13247">
    <property type="entry name" value="Fer4_11"/>
    <property type="match status" value="1"/>
</dbReference>
<comment type="caution">
    <text evidence="6">The sequence shown here is derived from an EMBL/GenBank/DDBJ whole genome shotgun (WGS) entry which is preliminary data.</text>
</comment>
<gene>
    <name evidence="6" type="ORF">C0169_05980</name>
</gene>
<evidence type="ECO:0000256" key="1">
    <source>
        <dbReference type="ARBA" id="ARBA00022485"/>
    </source>
</evidence>
<evidence type="ECO:0000256" key="2">
    <source>
        <dbReference type="ARBA" id="ARBA00022723"/>
    </source>
</evidence>
<evidence type="ECO:0000313" key="6">
    <source>
        <dbReference type="EMBL" id="PMP94898.1"/>
    </source>
</evidence>
<dbReference type="PANTHER" id="PTHR43177:SF3">
    <property type="entry name" value="PROTEIN NRFC HOMOLOG"/>
    <property type="match status" value="1"/>
</dbReference>
<evidence type="ECO:0000259" key="5">
    <source>
        <dbReference type="Pfam" id="PF13247"/>
    </source>
</evidence>
<accession>A0A2N7Q9D1</accession>
<dbReference type="AlphaFoldDB" id="A0A2N7Q9D1"/>
<feature type="domain" description="4Fe-4S ferredoxin-type" evidence="5">
    <location>
        <begin position="21"/>
        <end position="58"/>
    </location>
</feature>
<keyword evidence="3" id="KW-0408">Iron</keyword>
<dbReference type="InterPro" id="IPR017896">
    <property type="entry name" value="4Fe4S_Fe-S-bd"/>
</dbReference>
<dbReference type="InterPro" id="IPR050954">
    <property type="entry name" value="ET_IronSulfur_Cluster-Binding"/>
</dbReference>
<keyword evidence="2" id="KW-0479">Metal-binding</keyword>
<evidence type="ECO:0000313" key="7">
    <source>
        <dbReference type="Proteomes" id="UP000235619"/>
    </source>
</evidence>
<dbReference type="EMBL" id="PNJD01000368">
    <property type="protein sequence ID" value="PMP94898.1"/>
    <property type="molecule type" value="Genomic_DNA"/>
</dbReference>
<dbReference type="Gene3D" id="3.30.70.20">
    <property type="match status" value="1"/>
</dbReference>
<evidence type="ECO:0000256" key="3">
    <source>
        <dbReference type="ARBA" id="ARBA00023004"/>
    </source>
</evidence>
<dbReference type="PANTHER" id="PTHR43177">
    <property type="entry name" value="PROTEIN NRFC"/>
    <property type="match status" value="1"/>
</dbReference>